<dbReference type="GO" id="GO:0019645">
    <property type="term" value="P:anaerobic electron transport chain"/>
    <property type="evidence" value="ECO:0007669"/>
    <property type="project" value="InterPro"/>
</dbReference>
<dbReference type="GO" id="GO:0009390">
    <property type="term" value="C:dimethyl sulfoxide reductase complex"/>
    <property type="evidence" value="ECO:0007669"/>
    <property type="project" value="TreeGrafter"/>
</dbReference>
<feature type="transmembrane region" description="Helical" evidence="1">
    <location>
        <begin position="7"/>
        <end position="25"/>
    </location>
</feature>
<accession>A0A3B0ZGC2</accession>
<keyword evidence="2" id="KW-0560">Oxidoreductase</keyword>
<dbReference type="Pfam" id="PF04976">
    <property type="entry name" value="DmsC"/>
    <property type="match status" value="1"/>
</dbReference>
<feature type="transmembrane region" description="Helical" evidence="1">
    <location>
        <begin position="192"/>
        <end position="213"/>
    </location>
</feature>
<dbReference type="PANTHER" id="PTHR38095">
    <property type="entry name" value="ANAEROBIC DIMETHYL SULFOXIDE REDUCTASE CHAIN YNFH"/>
    <property type="match status" value="1"/>
</dbReference>
<feature type="transmembrane region" description="Helical" evidence="1">
    <location>
        <begin position="266"/>
        <end position="284"/>
    </location>
</feature>
<feature type="transmembrane region" description="Helical" evidence="1">
    <location>
        <begin position="290"/>
        <end position="310"/>
    </location>
</feature>
<evidence type="ECO:0000256" key="1">
    <source>
        <dbReference type="SAM" id="Phobius"/>
    </source>
</evidence>
<organism evidence="2">
    <name type="scientific">hydrothermal vent metagenome</name>
    <dbReference type="NCBI Taxonomy" id="652676"/>
    <lineage>
        <taxon>unclassified sequences</taxon>
        <taxon>metagenomes</taxon>
        <taxon>ecological metagenomes</taxon>
    </lineage>
</organism>
<gene>
    <name evidence="2" type="ORF">MNBD_GAMMA23-436</name>
</gene>
<dbReference type="PANTHER" id="PTHR38095:SF1">
    <property type="entry name" value="ANAEROBIC DIMETHYL SULFOXIDE REDUCTASE CHAIN YNFH"/>
    <property type="match status" value="1"/>
</dbReference>
<dbReference type="EMBL" id="UOFT01000025">
    <property type="protein sequence ID" value="VAW92465.1"/>
    <property type="molecule type" value="Genomic_DNA"/>
</dbReference>
<sequence length="325" mass="36068">MNPAFSVIFLTTLIGVGQGLFLALFTGQSYSAVKLLPAATSVEFYSIGGLIALLFLVGGLIASFFHLGHPERAWRAAAMWRTSWLSREVLALPAVMGLLFIYALMHYMEWDIVLFTSQAGAELSVSLIVGILGMLATFALFLCTGMIYACIKFLQEWHTPLTVINYTLLGTASGFVLATAFATYTAPGLLKFFGIWSIIITLTALITRVASLLRNRNIKYKSSAQTAIGVRHTKVKQIAMGMMGGSVNTRDFNHHMSALFFKSIKWVFLVLVFVVPSILIWAGIEEANRTLLFSAFIVQYIGLIAERWFFFAQANHPQNIYYQTV</sequence>
<dbReference type="InterPro" id="IPR007059">
    <property type="entry name" value="DmsC"/>
</dbReference>
<name>A0A3B0ZGC2_9ZZZZ</name>
<dbReference type="GO" id="GO:0009389">
    <property type="term" value="F:dimethyl sulfoxide reductase activity"/>
    <property type="evidence" value="ECO:0007669"/>
    <property type="project" value="TreeGrafter"/>
</dbReference>
<evidence type="ECO:0000313" key="2">
    <source>
        <dbReference type="EMBL" id="VAW92465.1"/>
    </source>
</evidence>
<feature type="transmembrane region" description="Helical" evidence="1">
    <location>
        <begin position="89"/>
        <end position="107"/>
    </location>
</feature>
<keyword evidence="1" id="KW-0472">Membrane</keyword>
<proteinExistence type="predicted"/>
<dbReference type="EC" id="1.8.5.3" evidence="2"/>
<dbReference type="AlphaFoldDB" id="A0A3B0ZGC2"/>
<reference evidence="2" key="1">
    <citation type="submission" date="2018-06" db="EMBL/GenBank/DDBJ databases">
        <authorList>
            <person name="Zhirakovskaya E."/>
        </authorList>
    </citation>
    <scope>NUCLEOTIDE SEQUENCE</scope>
</reference>
<keyword evidence="1" id="KW-1133">Transmembrane helix</keyword>
<feature type="transmembrane region" description="Helical" evidence="1">
    <location>
        <begin position="127"/>
        <end position="151"/>
    </location>
</feature>
<feature type="transmembrane region" description="Helical" evidence="1">
    <location>
        <begin position="163"/>
        <end position="186"/>
    </location>
</feature>
<dbReference type="GO" id="GO:0005886">
    <property type="term" value="C:plasma membrane"/>
    <property type="evidence" value="ECO:0007669"/>
    <property type="project" value="TreeGrafter"/>
</dbReference>
<keyword evidence="1" id="KW-0812">Transmembrane</keyword>
<feature type="transmembrane region" description="Helical" evidence="1">
    <location>
        <begin position="45"/>
        <end position="68"/>
    </location>
</feature>
<protein>
    <submittedName>
        <fullName evidence="2">Anaerobic dimethyl sulfoxide reductase chain C, anchor subunit</fullName>
        <ecNumber evidence="2">1.8.5.3</ecNumber>
    </submittedName>
</protein>